<dbReference type="Gene3D" id="2.60.120.260">
    <property type="entry name" value="Galactose-binding domain-like"/>
    <property type="match status" value="1"/>
</dbReference>
<keyword evidence="1" id="KW-0677">Repeat</keyword>
<protein>
    <submittedName>
        <fullName evidence="4">Y7407-like protein</fullName>
    </submittedName>
</protein>
<dbReference type="PROSITE" id="PS51114">
    <property type="entry name" value="FBA"/>
    <property type="match status" value="1"/>
</dbReference>
<dbReference type="EMBL" id="CP111024">
    <property type="protein sequence ID" value="WAR23086.1"/>
    <property type="molecule type" value="Genomic_DNA"/>
</dbReference>
<sequence length="1724" mass="196001">MPQTEYYNRMCHRRDTLIGCATDEYYNQVCHRRDRENFIKTADGFNNSPWPYYNYVKLGYNINGGPGGSTGLAFISCSYGGEGQDTTAELILVKGGVDCNHFASKSLYKDHEGHFGPENHLCTTEDGTFVVQGLFGCNHVRMYTNDSTFCNLRDGVFVYGDEGPTPLPLNVNGARGGQNGGGLTMILCSNVQDGNTNNAIYLVRSGFKDNKFTSKLFQGDDKFKFSVNGDGTLLVQGAPKSKYGMFHNRSNLILPTNHCYVAQTQFIDGKVPEILYSNIQDHATFVVLCSSSNGTEDVSVSAVYWLTVKNGELSSVKEISGLFHKSFTSSDLWSFEVNNERLSVTGPHGPNRYGLLSNEQATPIDLSSSIHQSCCLATGESTKTKGKVKVTEYGVTGEVSKCTPIKILFNHEVACVIPDEMLQQEGKGFTFSYDWKDTEKAVGLHLVRVFALRPHSIRGKDCDVELFGSPYHLLHQKEGVAYALNVAGPAYQAVNDVVYSSEFGQYANFTNEVKDIPNGEYIFRLHSDSQSINMKSNKTDDIKELKEQKELMDIQNFTCYTMEMDVSVKDKAFCFNTRTVDIPIETICGFALLDKSKYQEKEVLADKMTASEKDKLVDTLQPIQNSVTRKKMTIVGWSPNLLVNSSAELGTMENWNVSGDFNIADGGYTTEKCFHTSHMWCKKYQEVRLTDHFDTAYLDTAPDIQVLEMYREGCCGGGFYKLTVQLLSDNGNVISEYSTGQLGTIYKECQWQKASHTFTGYGPGVTIVGFTSKGKDDKFWGGHFGTIMSGAEVRVKRQTKGAKGDGYEDIETGLIDSFFMQMDLPQDEEFERQTQVPVDMANLKSNLKKRRKKRKKREIRVFVSSTFRDFTKEREEIIKKAFREVNKLCSERGVFFTYVDLRWGITSEQTKDGKTIAICLQEIDRCRPYFICMMGDRFGWCQQEAKVDDVLNMTFNYAIENHPNLQWIEQYRYNSSVTQLEVCHGVLNSDQKDRAFFYMRQPVTPESRYASESEWHHEKQDQLKSRVRELKDEVIIRDFKVATEVADMIKKDLEDSIEEDFPKGTELTKLEQQREAHQAFAAARTRVEVEETEPDTFMFVHFIGCSADSADYSQMLRRLYEEIKTSFSFDMDIPSSDNELINSLPKWLRLASQLTRVILVFDALNQMDDGSGQDGTEHDLMWVPTDLPPNVFILLSTLPGKAMTACEGFGWPSLRVQSLDVSQKEQIITDYLEGIYGKTLNQDQKNMIVQSEQTSNALYLKSLLDEVRMYGSFRTLTDKIQDYLMASNPGDLFAKILSRLEGDFENGEDDRKELVRDSTSAIWCSHRGMSEPELVELLDIKSALWSPFYLSLYENLINRDGIVNFCHDHLRQAVEKKYLQSPEDKRNAHLKLIDFFDKQDINSRTVEEMPFLLTKAGEKDRLLVYISNLQVFNILSQSEEGTFELIKAWRYLGDLSKAETAYLEKLADIPMTHIYQEFDYYSSLYGRLGHFFLQVGLVEAARNVYTTLVEQLEHQYGASHGTIVYSANTQLYTYRCKHPDVIKLCEGLLGLATVYVGKENMAEAKKLLSRSLELSTKILGKKHHFVASTFTRLGQLSYRQGRIEEALAYFLQDLKVTRSEVGTFHPRTAIVLNEIALVFDDRNDELAVKLYEAALKIFLETYGDKYIGTGIIRYNLGAFYFAQNYFSRAHYQFEKSYAILNSFLSEDHPDTKAAKEALETVKNI</sequence>
<evidence type="ECO:0000256" key="2">
    <source>
        <dbReference type="PROSITE-ProRule" id="PRU00339"/>
    </source>
</evidence>
<dbReference type="Pfam" id="PF13271">
    <property type="entry name" value="DUF4062"/>
    <property type="match status" value="1"/>
</dbReference>
<feature type="domain" description="FBA" evidence="3">
    <location>
        <begin position="617"/>
        <end position="797"/>
    </location>
</feature>
<dbReference type="SUPFAM" id="SSF48452">
    <property type="entry name" value="TPR-like"/>
    <property type="match status" value="1"/>
</dbReference>
<dbReference type="SUPFAM" id="SSF49785">
    <property type="entry name" value="Galactose-binding domain-like"/>
    <property type="match status" value="1"/>
</dbReference>
<dbReference type="Gene3D" id="1.25.40.10">
    <property type="entry name" value="Tetratricopeptide repeat domain"/>
    <property type="match status" value="2"/>
</dbReference>
<dbReference type="PROSITE" id="PS50005">
    <property type="entry name" value="TPR"/>
    <property type="match status" value="1"/>
</dbReference>
<dbReference type="InterPro" id="IPR008979">
    <property type="entry name" value="Galactose-bd-like_sf"/>
</dbReference>
<dbReference type="SMART" id="SM00028">
    <property type="entry name" value="TPR"/>
    <property type="match status" value="5"/>
</dbReference>
<dbReference type="InterPro" id="IPR007397">
    <property type="entry name" value="F-box-assoc_dom"/>
</dbReference>
<gene>
    <name evidence="4" type="ORF">MAR_036755</name>
</gene>
<dbReference type="InterPro" id="IPR011990">
    <property type="entry name" value="TPR-like_helical_dom_sf"/>
</dbReference>
<dbReference type="Pfam" id="PF13424">
    <property type="entry name" value="TPR_12"/>
    <property type="match status" value="2"/>
</dbReference>
<dbReference type="SMART" id="SM01198">
    <property type="entry name" value="FBA"/>
    <property type="match status" value="1"/>
</dbReference>
<feature type="repeat" description="TPR" evidence="2">
    <location>
        <begin position="1587"/>
        <end position="1620"/>
    </location>
</feature>
<evidence type="ECO:0000256" key="1">
    <source>
        <dbReference type="ARBA" id="ARBA00022737"/>
    </source>
</evidence>
<dbReference type="InterPro" id="IPR019734">
    <property type="entry name" value="TPR_rpt"/>
</dbReference>
<evidence type="ECO:0000313" key="5">
    <source>
        <dbReference type="Proteomes" id="UP001164746"/>
    </source>
</evidence>
<evidence type="ECO:0000313" key="4">
    <source>
        <dbReference type="EMBL" id="WAR23086.1"/>
    </source>
</evidence>
<dbReference type="InterPro" id="IPR051191">
    <property type="entry name" value="DCAF12"/>
</dbReference>
<dbReference type="PANTHER" id="PTHR19860">
    <property type="entry name" value="DDB1- AND CUL4-ASSOCIATED FACTOR 12-RELATED"/>
    <property type="match status" value="1"/>
</dbReference>
<evidence type="ECO:0000259" key="3">
    <source>
        <dbReference type="PROSITE" id="PS51114"/>
    </source>
</evidence>
<dbReference type="PANTHER" id="PTHR19860:SF17">
    <property type="entry name" value="FBA DOMAIN-CONTAINING PROTEIN"/>
    <property type="match status" value="1"/>
</dbReference>
<reference evidence="4" key="1">
    <citation type="submission" date="2022-11" db="EMBL/GenBank/DDBJ databases">
        <title>Centuries of genome instability and evolution in soft-shell clam transmissible cancer (bioRxiv).</title>
        <authorList>
            <person name="Hart S.F.M."/>
            <person name="Yonemitsu M.A."/>
            <person name="Giersch R.M."/>
            <person name="Beal B.F."/>
            <person name="Arriagada G."/>
            <person name="Davis B.W."/>
            <person name="Ostrander E.A."/>
            <person name="Goff S.P."/>
            <person name="Metzger M.J."/>
        </authorList>
    </citation>
    <scope>NUCLEOTIDE SEQUENCE</scope>
    <source>
        <strain evidence="4">MELC-2E11</strain>
        <tissue evidence="4">Siphon/mantle</tissue>
    </source>
</reference>
<organism evidence="4 5">
    <name type="scientific">Mya arenaria</name>
    <name type="common">Soft-shell clam</name>
    <dbReference type="NCBI Taxonomy" id="6604"/>
    <lineage>
        <taxon>Eukaryota</taxon>
        <taxon>Metazoa</taxon>
        <taxon>Spiralia</taxon>
        <taxon>Lophotrochozoa</taxon>
        <taxon>Mollusca</taxon>
        <taxon>Bivalvia</taxon>
        <taxon>Autobranchia</taxon>
        <taxon>Heteroconchia</taxon>
        <taxon>Euheterodonta</taxon>
        <taxon>Imparidentia</taxon>
        <taxon>Neoheterodontei</taxon>
        <taxon>Myida</taxon>
        <taxon>Myoidea</taxon>
        <taxon>Myidae</taxon>
        <taxon>Mya</taxon>
    </lineage>
</organism>
<keyword evidence="2" id="KW-0802">TPR repeat</keyword>
<dbReference type="InterPro" id="IPR025139">
    <property type="entry name" value="DUF4062"/>
</dbReference>
<dbReference type="Pfam" id="PF04300">
    <property type="entry name" value="FBA"/>
    <property type="match status" value="1"/>
</dbReference>
<dbReference type="Proteomes" id="UP001164746">
    <property type="component" value="Chromosome 13"/>
</dbReference>
<accession>A0ABY7FQ99</accession>
<name>A0ABY7FQ99_MYAAR</name>
<keyword evidence="5" id="KW-1185">Reference proteome</keyword>
<proteinExistence type="predicted"/>